<dbReference type="AlphaFoldDB" id="A0A0G1CEB5"/>
<organism evidence="1 2">
    <name type="scientific">Candidatus Gottesmanbacteria bacterium GW2011_GWA2_42_18</name>
    <dbReference type="NCBI Taxonomy" id="1618442"/>
    <lineage>
        <taxon>Bacteria</taxon>
        <taxon>Candidatus Gottesmaniibacteriota</taxon>
    </lineage>
</organism>
<dbReference type="EMBL" id="LCDD01000001">
    <property type="protein sequence ID" value="KKS47988.1"/>
    <property type="molecule type" value="Genomic_DNA"/>
</dbReference>
<accession>A0A0G1CEB5</accession>
<evidence type="ECO:0000313" key="2">
    <source>
        <dbReference type="Proteomes" id="UP000034320"/>
    </source>
</evidence>
<name>A0A0G1CEB5_9BACT</name>
<sequence length="117" mass="13416">MVFYPTNSVSIDLPYMDNNDNLIVGEKLQQQLSHLSPVAQRDIESWVVNTVKIRILKKFEGFLEAEGMKNLRNLLLSPVFSLKELSGRIKEQAPEITTLYFKELFKAMDEVEGKLSP</sequence>
<protein>
    <submittedName>
        <fullName evidence="1">Uncharacterized protein</fullName>
    </submittedName>
</protein>
<gene>
    <name evidence="1" type="ORF">UV09_C0001G0020</name>
</gene>
<reference evidence="1 2" key="1">
    <citation type="journal article" date="2015" name="Nature">
        <title>rRNA introns, odd ribosomes, and small enigmatic genomes across a large radiation of phyla.</title>
        <authorList>
            <person name="Brown C.T."/>
            <person name="Hug L.A."/>
            <person name="Thomas B.C."/>
            <person name="Sharon I."/>
            <person name="Castelle C.J."/>
            <person name="Singh A."/>
            <person name="Wilkins M.J."/>
            <person name="Williams K.H."/>
            <person name="Banfield J.F."/>
        </authorList>
    </citation>
    <scope>NUCLEOTIDE SEQUENCE [LARGE SCALE GENOMIC DNA]</scope>
</reference>
<dbReference type="Proteomes" id="UP000034320">
    <property type="component" value="Unassembled WGS sequence"/>
</dbReference>
<proteinExistence type="predicted"/>
<comment type="caution">
    <text evidence="1">The sequence shown here is derived from an EMBL/GenBank/DDBJ whole genome shotgun (WGS) entry which is preliminary data.</text>
</comment>
<evidence type="ECO:0000313" key="1">
    <source>
        <dbReference type="EMBL" id="KKS47988.1"/>
    </source>
</evidence>